<accession>A0A7L1NS63</accession>
<keyword evidence="3" id="KW-1185">Reference proteome</keyword>
<dbReference type="AlphaFoldDB" id="A0A7L1NS63"/>
<dbReference type="InterPro" id="IPR013320">
    <property type="entry name" value="ConA-like_dom_sf"/>
</dbReference>
<dbReference type="OrthoDB" id="9049620at2759"/>
<feature type="non-terminal residue" evidence="2">
    <location>
        <position position="1"/>
    </location>
</feature>
<organism evidence="2 3">
    <name type="scientific">Rhinopomastus cyanomelas</name>
    <name type="common">Common scimitarbill</name>
    <dbReference type="NCBI Taxonomy" id="113115"/>
    <lineage>
        <taxon>Eukaryota</taxon>
        <taxon>Metazoa</taxon>
        <taxon>Chordata</taxon>
        <taxon>Craniata</taxon>
        <taxon>Vertebrata</taxon>
        <taxon>Euteleostomi</taxon>
        <taxon>Archelosauria</taxon>
        <taxon>Archosauria</taxon>
        <taxon>Dinosauria</taxon>
        <taxon>Saurischia</taxon>
        <taxon>Theropoda</taxon>
        <taxon>Coelurosauria</taxon>
        <taxon>Aves</taxon>
        <taxon>Neognathae</taxon>
        <taxon>Neoaves</taxon>
        <taxon>Telluraves</taxon>
        <taxon>Coraciimorphae</taxon>
        <taxon>Bucerotiformes</taxon>
        <taxon>Rhinopomastidae</taxon>
        <taxon>Rhinopomastus</taxon>
    </lineage>
</organism>
<evidence type="ECO:0000313" key="3">
    <source>
        <dbReference type="Proteomes" id="UP000565785"/>
    </source>
</evidence>
<dbReference type="InterPro" id="IPR043136">
    <property type="entry name" value="B30.2/SPRY_sf"/>
</dbReference>
<proteinExistence type="predicted"/>
<comment type="caution">
    <text evidence="2">The sequence shown here is derived from an EMBL/GenBank/DDBJ whole genome shotgun (WGS) entry which is preliminary data.</text>
</comment>
<feature type="non-terminal residue" evidence="2">
    <location>
        <position position="57"/>
    </location>
</feature>
<name>A0A7L1NS63_RHICY</name>
<gene>
    <name evidence="2" type="primary">Trim15</name>
    <name evidence="2" type="ORF">RHICYA_R15562</name>
</gene>
<dbReference type="Proteomes" id="UP000565785">
    <property type="component" value="Unassembled WGS sequence"/>
</dbReference>
<protein>
    <submittedName>
        <fullName evidence="2">TRI15 protein</fullName>
    </submittedName>
</protein>
<dbReference type="Gene3D" id="2.60.120.920">
    <property type="match status" value="1"/>
</dbReference>
<evidence type="ECO:0000313" key="2">
    <source>
        <dbReference type="EMBL" id="NXO02802.1"/>
    </source>
</evidence>
<dbReference type="EMBL" id="VXBP01008759">
    <property type="protein sequence ID" value="NXO02802.1"/>
    <property type="molecule type" value="Genomic_DNA"/>
</dbReference>
<sequence>VPRRVRVSLDYEKGQVDFFDADRRSLIFTFAAAAFHGQSVWPWFLVWGEGAQITLKP</sequence>
<evidence type="ECO:0000259" key="1">
    <source>
        <dbReference type="PROSITE" id="PS50188"/>
    </source>
</evidence>
<dbReference type="PROSITE" id="PS50188">
    <property type="entry name" value="B302_SPRY"/>
    <property type="match status" value="1"/>
</dbReference>
<reference evidence="2 3" key="1">
    <citation type="submission" date="2019-09" db="EMBL/GenBank/DDBJ databases">
        <title>Bird 10,000 Genomes (B10K) Project - Family phase.</title>
        <authorList>
            <person name="Zhang G."/>
        </authorList>
    </citation>
    <scope>NUCLEOTIDE SEQUENCE [LARGE SCALE GENOMIC DNA]</scope>
    <source>
        <strain evidence="2">B10K-DU-002-35</strain>
        <tissue evidence="2">Muscle</tissue>
    </source>
</reference>
<dbReference type="Pfam" id="PF00622">
    <property type="entry name" value="SPRY"/>
    <property type="match status" value="1"/>
</dbReference>
<dbReference type="InterPro" id="IPR003877">
    <property type="entry name" value="SPRY_dom"/>
</dbReference>
<feature type="domain" description="B30.2/SPRY" evidence="1">
    <location>
        <begin position="1"/>
        <end position="57"/>
    </location>
</feature>
<dbReference type="SUPFAM" id="SSF49899">
    <property type="entry name" value="Concanavalin A-like lectins/glucanases"/>
    <property type="match status" value="1"/>
</dbReference>
<dbReference type="InterPro" id="IPR001870">
    <property type="entry name" value="B30.2/SPRY"/>
</dbReference>